<dbReference type="AlphaFoldDB" id="A0AAE0Z121"/>
<evidence type="ECO:0000313" key="1">
    <source>
        <dbReference type="EMBL" id="KAK3760296.1"/>
    </source>
</evidence>
<evidence type="ECO:0000313" key="2">
    <source>
        <dbReference type="Proteomes" id="UP001283361"/>
    </source>
</evidence>
<reference evidence="1" key="1">
    <citation type="journal article" date="2023" name="G3 (Bethesda)">
        <title>A reference genome for the long-term kleptoplast-retaining sea slug Elysia crispata morphotype clarki.</title>
        <authorList>
            <person name="Eastman K.E."/>
            <person name="Pendleton A.L."/>
            <person name="Shaikh M.A."/>
            <person name="Suttiyut T."/>
            <person name="Ogas R."/>
            <person name="Tomko P."/>
            <person name="Gavelis G."/>
            <person name="Widhalm J.R."/>
            <person name="Wisecaver J.H."/>
        </authorList>
    </citation>
    <scope>NUCLEOTIDE SEQUENCE</scope>
    <source>
        <strain evidence="1">ECLA1</strain>
    </source>
</reference>
<keyword evidence="2" id="KW-1185">Reference proteome</keyword>
<proteinExistence type="predicted"/>
<sequence>MSEPGVALDEKTARAGTLTISNDLDLPLAHLNHETCHLHNLAGAANMESQNGVIQSPPHLLPLEEPINTEDIKRRQTFTPTL</sequence>
<comment type="caution">
    <text evidence="1">The sequence shown here is derived from an EMBL/GenBank/DDBJ whole genome shotgun (WGS) entry which is preliminary data.</text>
</comment>
<protein>
    <submittedName>
        <fullName evidence="1">Uncharacterized protein</fullName>
    </submittedName>
</protein>
<gene>
    <name evidence="1" type="ORF">RRG08_059414</name>
</gene>
<organism evidence="1 2">
    <name type="scientific">Elysia crispata</name>
    <name type="common">lettuce slug</name>
    <dbReference type="NCBI Taxonomy" id="231223"/>
    <lineage>
        <taxon>Eukaryota</taxon>
        <taxon>Metazoa</taxon>
        <taxon>Spiralia</taxon>
        <taxon>Lophotrochozoa</taxon>
        <taxon>Mollusca</taxon>
        <taxon>Gastropoda</taxon>
        <taxon>Heterobranchia</taxon>
        <taxon>Euthyneura</taxon>
        <taxon>Panpulmonata</taxon>
        <taxon>Sacoglossa</taxon>
        <taxon>Placobranchoidea</taxon>
        <taxon>Plakobranchidae</taxon>
        <taxon>Elysia</taxon>
    </lineage>
</organism>
<dbReference type="EMBL" id="JAWDGP010005026">
    <property type="protein sequence ID" value="KAK3760296.1"/>
    <property type="molecule type" value="Genomic_DNA"/>
</dbReference>
<name>A0AAE0Z121_9GAST</name>
<accession>A0AAE0Z121</accession>
<dbReference type="Proteomes" id="UP001283361">
    <property type="component" value="Unassembled WGS sequence"/>
</dbReference>